<dbReference type="EMBL" id="DF968005">
    <property type="protein sequence ID" value="GAP00126.1"/>
    <property type="molecule type" value="Genomic_DNA"/>
</dbReference>
<evidence type="ECO:0000313" key="2">
    <source>
        <dbReference type="Proteomes" id="UP000253891"/>
    </source>
</evidence>
<reference evidence="1 2" key="1">
    <citation type="journal article" date="2015" name="BMC Genomics">
        <title>Comparative genomics of Fructobacillus spp. and Leuconostoc spp. reveals niche-specific evolution of Fructobacillus spp.</title>
        <authorList>
            <person name="Endo A."/>
            <person name="Tanizawa Y."/>
            <person name="Tanaka N."/>
            <person name="Maeno S."/>
            <person name="Kumar H."/>
            <person name="Shiwa Y."/>
            <person name="Okada S."/>
            <person name="Yoshikawa H."/>
            <person name="Dicks L."/>
            <person name="Nakagawa J."/>
            <person name="Arita M."/>
        </authorList>
    </citation>
    <scope>NUCLEOTIDE SEQUENCE [LARGE SCALE GENOMIC DNA]</scope>
    <source>
        <strain evidence="1 2">JCM 12225</strain>
    </source>
</reference>
<dbReference type="AlphaFoldDB" id="A0A0K8MHU2"/>
<dbReference type="Proteomes" id="UP000253891">
    <property type="component" value="Unassembled WGS sequence"/>
</dbReference>
<evidence type="ECO:0000313" key="1">
    <source>
        <dbReference type="EMBL" id="GAP00126.1"/>
    </source>
</evidence>
<proteinExistence type="predicted"/>
<name>A0A0K8MHU2_9LACO</name>
<dbReference type="SUPFAM" id="SSF55021">
    <property type="entry name" value="ACT-like"/>
    <property type="match status" value="1"/>
</dbReference>
<keyword evidence="2" id="KW-1185">Reference proteome</keyword>
<accession>A0A0K8MHU2</accession>
<organism evidence="1 2">
    <name type="scientific">Fructobacillus ficulneus</name>
    <dbReference type="NCBI Taxonomy" id="157463"/>
    <lineage>
        <taxon>Bacteria</taxon>
        <taxon>Bacillati</taxon>
        <taxon>Bacillota</taxon>
        <taxon>Bacilli</taxon>
        <taxon>Lactobacillales</taxon>
        <taxon>Lactobacillaceae</taxon>
        <taxon>Fructobacillus</taxon>
    </lineage>
</organism>
<gene>
    <name evidence="1" type="ORF">FFIC_281330</name>
</gene>
<sequence length="67" mass="7379">MIGQISKVVGDLDLNIEQLSNRAVGDYAYTLLALNNLPAGQEEKIEDTLAGIENVLNVELYENPNFD</sequence>
<protein>
    <submittedName>
        <fullName evidence="1">D-3-phosphoglycerate dehydrogenase</fullName>
    </submittedName>
</protein>
<dbReference type="InterPro" id="IPR045865">
    <property type="entry name" value="ACT-like_dom_sf"/>
</dbReference>
<dbReference type="STRING" id="157463.GCA_001047075_01035"/>